<reference evidence="3 6" key="5">
    <citation type="submission" date="2020-02" db="EMBL/GenBank/DDBJ databases">
        <title>Newly sequenced genome of strain CSTR1 showed variability in Candidatus Kuenenia stuttgartiensis genomes.</title>
        <authorList>
            <person name="Ding C."/>
            <person name="Adrian L."/>
        </authorList>
    </citation>
    <scope>NUCLEOTIDE SEQUENCE [LARGE SCALE GENOMIC DNA]</scope>
    <source>
        <strain evidence="3 6">CSTR1</strain>
    </source>
</reference>
<evidence type="ECO:0000313" key="2">
    <source>
        <dbReference type="EMBL" id="CAJ71288.1"/>
    </source>
</evidence>
<dbReference type="OrthoDB" id="5512810at2"/>
<evidence type="ECO:0000313" key="3">
    <source>
        <dbReference type="EMBL" id="QII14241.1"/>
    </source>
</evidence>
<reference evidence="5" key="3">
    <citation type="submission" date="2017-10" db="EMBL/GenBank/DDBJ databases">
        <authorList>
            <person name="Frank J."/>
        </authorList>
    </citation>
    <scope>NUCLEOTIDE SEQUENCE [LARGE SCALE GENOMIC DNA]</scope>
</reference>
<evidence type="ECO:0000313" key="6">
    <source>
        <dbReference type="Proteomes" id="UP000501926"/>
    </source>
</evidence>
<dbReference type="EMBL" id="CP049055">
    <property type="protein sequence ID" value="QII14241.1"/>
    <property type="molecule type" value="Genomic_DNA"/>
</dbReference>
<reference evidence="2" key="1">
    <citation type="journal article" date="2006" name="Nature">
        <title>Deciphering the evolution and metabolism of an anammox bacterium from a community genome.</title>
        <authorList>
            <person name="Strous M."/>
            <person name="Pelletier E."/>
            <person name="Mangenot S."/>
            <person name="Rattei T."/>
            <person name="Lehner A."/>
            <person name="Taylor M.W."/>
            <person name="Horn M."/>
            <person name="Daims H."/>
            <person name="Bartol-Mavel D."/>
            <person name="Wincker P."/>
            <person name="Barbe V."/>
            <person name="Fonknechten N."/>
            <person name="Vallenet D."/>
            <person name="Segurens B."/>
            <person name="Schenowitz-Truong C."/>
            <person name="Medigue C."/>
            <person name="Collingro A."/>
            <person name="Snel B."/>
            <person name="Dutilh B.E."/>
            <person name="OpDenCamp H.J.M."/>
            <person name="vanDerDrift C."/>
            <person name="Cirpus I."/>
            <person name="vanDePas-Schoonen K.T."/>
            <person name="Harhangi H.R."/>
            <person name="vanNiftrik L."/>
            <person name="Schmid M."/>
            <person name="Keltjens J."/>
            <person name="vanDeVossenberg J."/>
            <person name="Kartal B."/>
            <person name="Meier H."/>
            <person name="Frishman D."/>
            <person name="Huynen M.A."/>
            <person name="Mewes H."/>
            <person name="Weissenbach J."/>
            <person name="Jetten M.S.M."/>
            <person name="Wagner M."/>
            <person name="LePaslier D."/>
        </authorList>
    </citation>
    <scope>NUCLEOTIDE SEQUENCE</scope>
</reference>
<keyword evidence="5" id="KW-1185">Reference proteome</keyword>
<dbReference type="RefSeq" id="WP_099325404.1">
    <property type="nucleotide sequence ID" value="NZ_CP049055.1"/>
</dbReference>
<dbReference type="EMBL" id="CT573073">
    <property type="protein sequence ID" value="CAJ71288.1"/>
    <property type="molecule type" value="Genomic_DNA"/>
</dbReference>
<feature type="signal peptide" evidence="1">
    <location>
        <begin position="1"/>
        <end position="25"/>
    </location>
</feature>
<dbReference type="Proteomes" id="UP000221734">
    <property type="component" value="Chromosome Kuenenia_stuttgartiensis_MBR1"/>
</dbReference>
<organism evidence="2">
    <name type="scientific">Kuenenia stuttgartiensis</name>
    <dbReference type="NCBI Taxonomy" id="174633"/>
    <lineage>
        <taxon>Bacteria</taxon>
        <taxon>Pseudomonadati</taxon>
        <taxon>Planctomycetota</taxon>
        <taxon>Candidatus Brocadiia</taxon>
        <taxon>Candidatus Brocadiales</taxon>
        <taxon>Candidatus Brocadiaceae</taxon>
        <taxon>Candidatus Kuenenia</taxon>
    </lineage>
</organism>
<dbReference type="AlphaFoldDB" id="Q1PVP1"/>
<protein>
    <submittedName>
        <fullName evidence="3">Exported protein</fullName>
    </submittedName>
    <submittedName>
        <fullName evidence="2">Predicted orf</fullName>
    </submittedName>
    <submittedName>
        <fullName evidence="4">Putative orf</fullName>
    </submittedName>
</protein>
<sequence>MIKTSFAAVLAAVLSICVFTNHAHAVMTGLSTEELTKSSHAVITGTVEDVQSYWSSDRKTIFTTASIKISEVIRGKAVQNTITVEYEGGEVDGIGLRISDMAVLSKGEKILLFLKTVKSKKAEQKEDVFRIVGKAQGKYHIDNQGIARKSGFSVIDGKEVIDNEVSVETLINKIKGVE</sequence>
<reference evidence="2" key="2">
    <citation type="submission" date="2006-01" db="EMBL/GenBank/DDBJ databases">
        <authorList>
            <person name="Genoscope"/>
        </authorList>
    </citation>
    <scope>NUCLEOTIDE SEQUENCE</scope>
</reference>
<feature type="chain" id="PRO_5015097127" evidence="1">
    <location>
        <begin position="26"/>
        <end position="178"/>
    </location>
</feature>
<dbReference type="Proteomes" id="UP000501926">
    <property type="component" value="Chromosome"/>
</dbReference>
<proteinExistence type="predicted"/>
<keyword evidence="1" id="KW-0732">Signal</keyword>
<reference evidence="4" key="4">
    <citation type="submission" date="2017-10" db="EMBL/GenBank/DDBJ databases">
        <authorList>
            <person name="Banno H."/>
            <person name="Chua N.-H."/>
        </authorList>
    </citation>
    <scope>NUCLEOTIDE SEQUENCE [LARGE SCALE GENOMIC DNA]</scope>
    <source>
        <strain evidence="4">Kuenenia_mbr1_ru-nijmegen</strain>
    </source>
</reference>
<dbReference type="KEGG" id="kst:KSMBR1_2222"/>
<gene>
    <name evidence="3" type="ORF">KsCSTR_48640</name>
    <name evidence="4" type="ORF">KSMBR1_2222</name>
    <name evidence="2" type="ORF">kustc0543</name>
</gene>
<evidence type="ECO:0000313" key="4">
    <source>
        <dbReference type="EMBL" id="SOH04719.1"/>
    </source>
</evidence>
<evidence type="ECO:0000256" key="1">
    <source>
        <dbReference type="SAM" id="SignalP"/>
    </source>
</evidence>
<accession>Q1PVP1</accession>
<evidence type="ECO:0000313" key="5">
    <source>
        <dbReference type="Proteomes" id="UP000221734"/>
    </source>
</evidence>
<dbReference type="EMBL" id="LT934425">
    <property type="protein sequence ID" value="SOH04719.1"/>
    <property type="molecule type" value="Genomic_DNA"/>
</dbReference>
<name>Q1PVP1_KUEST</name>